<dbReference type="AlphaFoldDB" id="S9WA85"/>
<dbReference type="InterPro" id="IPR025749">
    <property type="entry name" value="Sphingomyelin_synth-like_dom"/>
</dbReference>
<evidence type="ECO:0000256" key="7">
    <source>
        <dbReference type="ARBA" id="ARBA00022989"/>
    </source>
</evidence>
<dbReference type="EMBL" id="ATMH01002596">
    <property type="protein sequence ID" value="EPY32880.1"/>
    <property type="molecule type" value="Genomic_DNA"/>
</dbReference>
<dbReference type="GO" id="GO:0016301">
    <property type="term" value="F:kinase activity"/>
    <property type="evidence" value="ECO:0007669"/>
    <property type="project" value="UniProtKB-KW"/>
</dbReference>
<keyword evidence="6" id="KW-0746">Sphingolipid metabolism</keyword>
<feature type="transmembrane region" description="Helical" evidence="10">
    <location>
        <begin position="32"/>
        <end position="53"/>
    </location>
</feature>
<dbReference type="PANTHER" id="PTHR21290">
    <property type="entry name" value="SPHINGOMYELIN SYNTHETASE"/>
    <property type="match status" value="1"/>
</dbReference>
<comment type="similarity">
    <text evidence="2">Belongs to the sphingomyelin synthase family.</text>
</comment>
<keyword evidence="7 10" id="KW-1133">Transmembrane helix</keyword>
<dbReference type="GO" id="GO:0005789">
    <property type="term" value="C:endoplasmic reticulum membrane"/>
    <property type="evidence" value="ECO:0007669"/>
    <property type="project" value="TreeGrafter"/>
</dbReference>
<feature type="transmembrane region" description="Helical" evidence="10">
    <location>
        <begin position="239"/>
        <end position="257"/>
    </location>
</feature>
<dbReference type="Pfam" id="PF14360">
    <property type="entry name" value="PAP2_C"/>
    <property type="match status" value="1"/>
</dbReference>
<protein>
    <submittedName>
        <fullName evidence="12">Shingomyelin synthase</fullName>
    </submittedName>
</protein>
<keyword evidence="5" id="KW-0418">Kinase</keyword>
<evidence type="ECO:0000313" key="12">
    <source>
        <dbReference type="EMBL" id="EPY32880.1"/>
    </source>
</evidence>
<feature type="domain" description="Sphingomyelin synthase-like" evidence="11">
    <location>
        <begin position="209"/>
        <end position="283"/>
    </location>
</feature>
<dbReference type="GO" id="GO:0000139">
    <property type="term" value="C:Golgi membrane"/>
    <property type="evidence" value="ECO:0007669"/>
    <property type="project" value="TreeGrafter"/>
</dbReference>
<evidence type="ECO:0000256" key="2">
    <source>
        <dbReference type="ARBA" id="ARBA00005441"/>
    </source>
</evidence>
<keyword evidence="4 10" id="KW-0812">Transmembrane</keyword>
<keyword evidence="13" id="KW-1185">Reference proteome</keyword>
<dbReference type="Proteomes" id="UP000015354">
    <property type="component" value="Unassembled WGS sequence"/>
</dbReference>
<dbReference type="InterPro" id="IPR045221">
    <property type="entry name" value="Sphingomyelin_synth-like"/>
</dbReference>
<dbReference type="GO" id="GO:0005886">
    <property type="term" value="C:plasma membrane"/>
    <property type="evidence" value="ECO:0007669"/>
    <property type="project" value="TreeGrafter"/>
</dbReference>
<evidence type="ECO:0000256" key="10">
    <source>
        <dbReference type="SAM" id="Phobius"/>
    </source>
</evidence>
<dbReference type="GO" id="GO:0033188">
    <property type="term" value="F:sphingomyelin synthase activity"/>
    <property type="evidence" value="ECO:0007669"/>
    <property type="project" value="TreeGrafter"/>
</dbReference>
<dbReference type="PANTHER" id="PTHR21290:SF25">
    <property type="entry name" value="SPHINGOMYELIN SYNTHASE-RELATED PROTEIN 1"/>
    <property type="match status" value="1"/>
</dbReference>
<evidence type="ECO:0000256" key="4">
    <source>
        <dbReference type="ARBA" id="ARBA00022692"/>
    </source>
</evidence>
<comment type="subcellular location">
    <subcellularLocation>
        <location evidence="1">Membrane</location>
        <topology evidence="1">Multi-pass membrane protein</topology>
    </subcellularLocation>
</comment>
<evidence type="ECO:0000256" key="8">
    <source>
        <dbReference type="ARBA" id="ARBA00023098"/>
    </source>
</evidence>
<keyword evidence="9 10" id="KW-0472">Membrane</keyword>
<dbReference type="GO" id="GO:0047493">
    <property type="term" value="F:ceramide cholinephosphotransferase activity"/>
    <property type="evidence" value="ECO:0007669"/>
    <property type="project" value="TreeGrafter"/>
</dbReference>
<evidence type="ECO:0000313" key="13">
    <source>
        <dbReference type="Proteomes" id="UP000015354"/>
    </source>
</evidence>
<evidence type="ECO:0000256" key="1">
    <source>
        <dbReference type="ARBA" id="ARBA00004141"/>
    </source>
</evidence>
<organism evidence="12 13">
    <name type="scientific">Strigomonas culicis</name>
    <dbReference type="NCBI Taxonomy" id="28005"/>
    <lineage>
        <taxon>Eukaryota</taxon>
        <taxon>Discoba</taxon>
        <taxon>Euglenozoa</taxon>
        <taxon>Kinetoplastea</taxon>
        <taxon>Metakinetoplastina</taxon>
        <taxon>Trypanosomatida</taxon>
        <taxon>Trypanosomatidae</taxon>
        <taxon>Strigomonadinae</taxon>
        <taxon>Strigomonas</taxon>
    </lineage>
</organism>
<dbReference type="GO" id="GO:0046513">
    <property type="term" value="P:ceramide biosynthetic process"/>
    <property type="evidence" value="ECO:0007669"/>
    <property type="project" value="TreeGrafter"/>
</dbReference>
<feature type="transmembrane region" description="Helical" evidence="10">
    <location>
        <begin position="73"/>
        <end position="100"/>
    </location>
</feature>
<evidence type="ECO:0000256" key="9">
    <source>
        <dbReference type="ARBA" id="ARBA00023136"/>
    </source>
</evidence>
<proteinExistence type="inferred from homology"/>
<comment type="caution">
    <text evidence="12">The sequence shown here is derived from an EMBL/GenBank/DDBJ whole genome shotgun (WGS) entry which is preliminary data.</text>
</comment>
<evidence type="ECO:0000259" key="11">
    <source>
        <dbReference type="Pfam" id="PF14360"/>
    </source>
</evidence>
<accession>S9WA85</accession>
<dbReference type="OrthoDB" id="422827at2759"/>
<keyword evidence="8" id="KW-0443">Lipid metabolism</keyword>
<feature type="transmembrane region" description="Helical" evidence="10">
    <location>
        <begin position="148"/>
        <end position="169"/>
    </location>
</feature>
<gene>
    <name evidence="12" type="ORF">STCU_02596</name>
</gene>
<name>S9WA85_9TRYP</name>
<reference evidence="12 13" key="1">
    <citation type="journal article" date="2013" name="PLoS ONE">
        <title>Predicting the Proteins of Angomonas deanei, Strigomonas culicis and Their Respective Endosymbionts Reveals New Aspects of the Trypanosomatidae Family.</title>
        <authorList>
            <person name="Motta M.C."/>
            <person name="Martins A.C."/>
            <person name="de Souza S.S."/>
            <person name="Catta-Preta C.M."/>
            <person name="Silva R."/>
            <person name="Klein C.C."/>
            <person name="de Almeida L.G."/>
            <person name="de Lima Cunha O."/>
            <person name="Ciapina L.P."/>
            <person name="Brocchi M."/>
            <person name="Colabardini A.C."/>
            <person name="de Araujo Lima B."/>
            <person name="Machado C.R."/>
            <person name="de Almeida Soares C.M."/>
            <person name="Probst C.M."/>
            <person name="de Menezes C.B."/>
            <person name="Thompson C.E."/>
            <person name="Bartholomeu D.C."/>
            <person name="Gradia D.F."/>
            <person name="Pavoni D.P."/>
            <person name="Grisard E.C."/>
            <person name="Fantinatti-Garboggini F."/>
            <person name="Marchini F.K."/>
            <person name="Rodrigues-Luiz G.F."/>
            <person name="Wagner G."/>
            <person name="Goldman G.H."/>
            <person name="Fietto J.L."/>
            <person name="Elias M.C."/>
            <person name="Goldman M.H."/>
            <person name="Sagot M.F."/>
            <person name="Pereira M."/>
            <person name="Stoco P.H."/>
            <person name="de Mendonca-Neto R.P."/>
            <person name="Teixeira S.M."/>
            <person name="Maciel T.E."/>
            <person name="de Oliveira Mendes T.A."/>
            <person name="Urmenyi T.P."/>
            <person name="de Souza W."/>
            <person name="Schenkman S."/>
            <person name="de Vasconcelos A.T."/>
        </authorList>
    </citation>
    <scope>NUCLEOTIDE SEQUENCE [LARGE SCALE GENOMIC DNA]</scope>
</reference>
<sequence length="339" mass="38179">MSTPVALMAAQPAEDQKSLPSYMRPLPLLTQLWRFLILFFISTFLLAGGLLVANARMPDPAKVRPLPDILFEVIPKVGAFESLTNVCIFLLNAMVVYVVSRMVLLERRERGCADLKVPFDVPYLTTFCNRVLFTVFDSGPRPYRLQSAYVVVAIRFLTVYSCMMVYRVFCITMTSYPATDNACQNPVKIEHPFRNMILTVVTLGSGAIHCGDLMFSGHTIILSLATCVLWDYGVYVHRWFFRVVGPLLLFAAFYFIIASRSHYTDDIVVSAYSTVTTFMLLRHRPTGALWQLQVLIRWWPCPGSSAPVESEEQHAGPSTEVVIETVSTDANAHTLEEQN</sequence>
<evidence type="ECO:0000256" key="3">
    <source>
        <dbReference type="ARBA" id="ARBA00022679"/>
    </source>
</evidence>
<evidence type="ECO:0000256" key="5">
    <source>
        <dbReference type="ARBA" id="ARBA00022777"/>
    </source>
</evidence>
<keyword evidence="3" id="KW-0808">Transferase</keyword>
<evidence type="ECO:0000256" key="6">
    <source>
        <dbReference type="ARBA" id="ARBA00022919"/>
    </source>
</evidence>